<dbReference type="EMBL" id="SNXW01000015">
    <property type="protein sequence ID" value="TDP79347.1"/>
    <property type="molecule type" value="Genomic_DNA"/>
</dbReference>
<name>A0A4R6R1R5_9BURK</name>
<keyword evidence="4" id="KW-1185">Reference proteome</keyword>
<accession>A0A4R6R1R5</accession>
<comment type="caution">
    <text evidence="3">The sequence shown here is derived from an EMBL/GenBank/DDBJ whole genome shotgun (WGS) entry which is preliminary data.</text>
</comment>
<feature type="region of interest" description="Disordered" evidence="1">
    <location>
        <begin position="210"/>
        <end position="315"/>
    </location>
</feature>
<reference evidence="3 4" key="1">
    <citation type="submission" date="2019-03" db="EMBL/GenBank/DDBJ databases">
        <title>Genomic Encyclopedia of Type Strains, Phase IV (KMG-IV): sequencing the most valuable type-strain genomes for metagenomic binning, comparative biology and taxonomic classification.</title>
        <authorList>
            <person name="Goeker M."/>
        </authorList>
    </citation>
    <scope>NUCLEOTIDE SEQUENCE [LARGE SCALE GENOMIC DNA]</scope>
    <source>
        <strain evidence="3 4">DSM 11901</strain>
    </source>
</reference>
<feature type="region of interest" description="Disordered" evidence="1">
    <location>
        <begin position="138"/>
        <end position="190"/>
    </location>
</feature>
<dbReference type="Proteomes" id="UP000294593">
    <property type="component" value="Unassembled WGS sequence"/>
</dbReference>
<evidence type="ECO:0000313" key="3">
    <source>
        <dbReference type="EMBL" id="TDP79347.1"/>
    </source>
</evidence>
<dbReference type="Pfam" id="PF13719">
    <property type="entry name" value="Zn_ribbon_5"/>
    <property type="match status" value="1"/>
</dbReference>
<feature type="compositionally biased region" description="Pro residues" evidence="1">
    <location>
        <begin position="212"/>
        <end position="226"/>
    </location>
</feature>
<sequence>MSLATRCTHCGTIFKVVQDQLKVSEGWVRCGRCHEVFNALPALFDLDSEAPPPRRTAPPPPPPPAPAEPEAAPEDEIPSWTTTRPTELAPPTPIGAHTPLSAADLHLAATPLPAATDFELDTSVHVPMNVPLQAPLQVPLSEPRPWDGPPPQDVPDTDESDALDSRYLMPSQDGPRQVKRRPQGPEFADAQFPNDAMIDAEEDWALDSIPAELPPEPAPPAPPSRSLPPAATTPVPLPTAAPLPSASLLRSPSGPGPGSATPAMRTADAEDDPSIPTTLPSRFGEDFVREQVQPPPSKRQGRSGTRGRDPATQAPEFVKRAQRQAFWRHPATRGVLLTVLLGLTLGLGLQLAHQFRDLIAAYHPDARPLLQAWCDQVGCKIAPPLRLEVLQVDSATLLRTASEGPDRYRLTVSVRNRSDIGVAWPHIDLSLTDDSGSVIARRAFQASDARVVRGEGPAQSLTPTPEAVPTQQSTTLQWSLRLDGLTPAGYTAELFYP</sequence>
<organism evidence="3 4">
    <name type="scientific">Aquabacterium commune</name>
    <dbReference type="NCBI Taxonomy" id="70586"/>
    <lineage>
        <taxon>Bacteria</taxon>
        <taxon>Pseudomonadati</taxon>
        <taxon>Pseudomonadota</taxon>
        <taxon>Betaproteobacteria</taxon>
        <taxon>Burkholderiales</taxon>
        <taxon>Aquabacterium</taxon>
    </lineage>
</organism>
<evidence type="ECO:0000313" key="4">
    <source>
        <dbReference type="Proteomes" id="UP000294593"/>
    </source>
</evidence>
<dbReference type="NCBIfam" id="TIGR02098">
    <property type="entry name" value="MJ0042_CXXC"/>
    <property type="match status" value="1"/>
</dbReference>
<feature type="region of interest" description="Disordered" evidence="1">
    <location>
        <begin position="47"/>
        <end position="97"/>
    </location>
</feature>
<protein>
    <submittedName>
        <fullName evidence="3">Putative Zn finger-like uncharacterized protein</fullName>
    </submittedName>
</protein>
<dbReference type="Pfam" id="PF11906">
    <property type="entry name" value="DUF3426"/>
    <property type="match status" value="1"/>
</dbReference>
<dbReference type="InterPro" id="IPR021834">
    <property type="entry name" value="DUF3426"/>
</dbReference>
<evidence type="ECO:0000259" key="2">
    <source>
        <dbReference type="Pfam" id="PF13719"/>
    </source>
</evidence>
<dbReference type="AlphaFoldDB" id="A0A4R6R1R5"/>
<dbReference type="InterPro" id="IPR011723">
    <property type="entry name" value="Znf/thioredoxin_put"/>
</dbReference>
<feature type="compositionally biased region" description="Pro residues" evidence="1">
    <location>
        <begin position="50"/>
        <end position="67"/>
    </location>
</feature>
<proteinExistence type="predicted"/>
<dbReference type="RefSeq" id="WP_133611249.1">
    <property type="nucleotide sequence ID" value="NZ_SNXW01000015.1"/>
</dbReference>
<feature type="compositionally biased region" description="Low complexity" evidence="1">
    <location>
        <begin position="242"/>
        <end position="263"/>
    </location>
</feature>
<gene>
    <name evidence="3" type="ORF">EV672_11518</name>
</gene>
<feature type="domain" description="Zinc finger/thioredoxin putative" evidence="2">
    <location>
        <begin position="3"/>
        <end position="39"/>
    </location>
</feature>
<evidence type="ECO:0000256" key="1">
    <source>
        <dbReference type="SAM" id="MobiDB-lite"/>
    </source>
</evidence>
<dbReference type="OrthoDB" id="5294582at2"/>